<sequence>MKTTIYLNNTLWFSVVVGCLIMFGFISCNHRYPRPDESFSNIYQAKETTLDHIALENDKEFLVNVAEIDLEEIKLGQLAQHNSQQYEVRVLGKMMEVLHYKSLKNIKAIAKKKSISIPTALSNHAIDTYGKLNKESKSDFDFAFCNIMVLSNKDAIDSLEKVLVESNDLDMIQWANLMLPALRSNLNQAITCKRNAKSSSLRY</sequence>
<keyword evidence="1" id="KW-0472">Membrane</keyword>
<keyword evidence="4" id="KW-1185">Reference proteome</keyword>
<feature type="domain" description="DUF4142" evidence="2">
    <location>
        <begin position="57"/>
        <end position="189"/>
    </location>
</feature>
<dbReference type="InterPro" id="IPR025419">
    <property type="entry name" value="DUF4142"/>
</dbReference>
<dbReference type="Gene3D" id="1.20.1260.10">
    <property type="match status" value="1"/>
</dbReference>
<evidence type="ECO:0000313" key="4">
    <source>
        <dbReference type="Proteomes" id="UP001304671"/>
    </source>
</evidence>
<accession>A0ABU5QTQ4</accession>
<dbReference type="RefSeq" id="WP_323252542.1">
    <property type="nucleotide sequence ID" value="NZ_JAYFUL010000048.1"/>
</dbReference>
<dbReference type="PANTHER" id="PTHR38593">
    <property type="entry name" value="BLR2558 PROTEIN"/>
    <property type="match status" value="1"/>
</dbReference>
<name>A0ABU5QTQ4_9BACT</name>
<dbReference type="EMBL" id="JAYFUL010000048">
    <property type="protein sequence ID" value="MEA5260225.1"/>
    <property type="molecule type" value="Genomic_DNA"/>
</dbReference>
<evidence type="ECO:0000259" key="2">
    <source>
        <dbReference type="Pfam" id="PF13628"/>
    </source>
</evidence>
<proteinExistence type="predicted"/>
<dbReference type="Proteomes" id="UP001304671">
    <property type="component" value="Unassembled WGS sequence"/>
</dbReference>
<keyword evidence="1" id="KW-1133">Transmembrane helix</keyword>
<dbReference type="InterPro" id="IPR012347">
    <property type="entry name" value="Ferritin-like"/>
</dbReference>
<dbReference type="PROSITE" id="PS51257">
    <property type="entry name" value="PROKAR_LIPOPROTEIN"/>
    <property type="match status" value="1"/>
</dbReference>
<evidence type="ECO:0000256" key="1">
    <source>
        <dbReference type="SAM" id="Phobius"/>
    </source>
</evidence>
<evidence type="ECO:0000313" key="3">
    <source>
        <dbReference type="EMBL" id="MEA5260225.1"/>
    </source>
</evidence>
<dbReference type="Pfam" id="PF13628">
    <property type="entry name" value="DUF4142"/>
    <property type="match status" value="1"/>
</dbReference>
<gene>
    <name evidence="3" type="ORF">VB264_20670</name>
</gene>
<protein>
    <submittedName>
        <fullName evidence="3">DUF4142 domain-containing protein</fullName>
    </submittedName>
</protein>
<feature type="transmembrane region" description="Helical" evidence="1">
    <location>
        <begin position="6"/>
        <end position="26"/>
    </location>
</feature>
<keyword evidence="1" id="KW-0812">Transmembrane</keyword>
<reference evidence="3 4" key="1">
    <citation type="submission" date="2023-12" db="EMBL/GenBank/DDBJ databases">
        <title>Novel species of the genus Arcicella isolated from rivers.</title>
        <authorList>
            <person name="Lu H."/>
        </authorList>
    </citation>
    <scope>NUCLEOTIDE SEQUENCE [LARGE SCALE GENOMIC DNA]</scope>
    <source>
        <strain evidence="3 4">LMG 21963</strain>
    </source>
</reference>
<organism evidence="3 4">
    <name type="scientific">Arcicella aquatica</name>
    <dbReference type="NCBI Taxonomy" id="217141"/>
    <lineage>
        <taxon>Bacteria</taxon>
        <taxon>Pseudomonadati</taxon>
        <taxon>Bacteroidota</taxon>
        <taxon>Cytophagia</taxon>
        <taxon>Cytophagales</taxon>
        <taxon>Flectobacillaceae</taxon>
        <taxon>Arcicella</taxon>
    </lineage>
</organism>
<dbReference type="PANTHER" id="PTHR38593:SF1">
    <property type="entry name" value="BLR2558 PROTEIN"/>
    <property type="match status" value="1"/>
</dbReference>
<comment type="caution">
    <text evidence="3">The sequence shown here is derived from an EMBL/GenBank/DDBJ whole genome shotgun (WGS) entry which is preliminary data.</text>
</comment>